<evidence type="ECO:0000256" key="1">
    <source>
        <dbReference type="SAM" id="Phobius"/>
    </source>
</evidence>
<dbReference type="AlphaFoldDB" id="A0A7C8I042"/>
<dbReference type="EMBL" id="JAADJZ010000025">
    <property type="protein sequence ID" value="KAF2866949.1"/>
    <property type="molecule type" value="Genomic_DNA"/>
</dbReference>
<name>A0A7C8I042_9PLEO</name>
<dbReference type="Proteomes" id="UP000481861">
    <property type="component" value="Unassembled WGS sequence"/>
</dbReference>
<keyword evidence="1" id="KW-0472">Membrane</keyword>
<feature type="transmembrane region" description="Helical" evidence="1">
    <location>
        <begin position="31"/>
        <end position="49"/>
    </location>
</feature>
<keyword evidence="1" id="KW-0812">Transmembrane</keyword>
<accession>A0A7C8I042</accession>
<comment type="caution">
    <text evidence="2">The sequence shown here is derived from an EMBL/GenBank/DDBJ whole genome shotgun (WGS) entry which is preliminary data.</text>
</comment>
<keyword evidence="3" id="KW-1185">Reference proteome</keyword>
<evidence type="ECO:0000313" key="3">
    <source>
        <dbReference type="Proteomes" id="UP000481861"/>
    </source>
</evidence>
<protein>
    <submittedName>
        <fullName evidence="2">Uncharacterized protein</fullName>
    </submittedName>
</protein>
<organism evidence="2 3">
    <name type="scientific">Massariosphaeria phaeospora</name>
    <dbReference type="NCBI Taxonomy" id="100035"/>
    <lineage>
        <taxon>Eukaryota</taxon>
        <taxon>Fungi</taxon>
        <taxon>Dikarya</taxon>
        <taxon>Ascomycota</taxon>
        <taxon>Pezizomycotina</taxon>
        <taxon>Dothideomycetes</taxon>
        <taxon>Pleosporomycetidae</taxon>
        <taxon>Pleosporales</taxon>
        <taxon>Pleosporales incertae sedis</taxon>
        <taxon>Massariosphaeria</taxon>
    </lineage>
</organism>
<proteinExistence type="predicted"/>
<gene>
    <name evidence="2" type="ORF">BDV95DRAFT_583251</name>
</gene>
<reference evidence="2 3" key="1">
    <citation type="submission" date="2020-01" db="EMBL/GenBank/DDBJ databases">
        <authorList>
            <consortium name="DOE Joint Genome Institute"/>
            <person name="Haridas S."/>
            <person name="Albert R."/>
            <person name="Binder M."/>
            <person name="Bloem J."/>
            <person name="Labutti K."/>
            <person name="Salamov A."/>
            <person name="Andreopoulos B."/>
            <person name="Baker S.E."/>
            <person name="Barry K."/>
            <person name="Bills G."/>
            <person name="Bluhm B.H."/>
            <person name="Cannon C."/>
            <person name="Castanera R."/>
            <person name="Culley D.E."/>
            <person name="Daum C."/>
            <person name="Ezra D."/>
            <person name="Gonzalez J.B."/>
            <person name="Henrissat B."/>
            <person name="Kuo A."/>
            <person name="Liang C."/>
            <person name="Lipzen A."/>
            <person name="Lutzoni F."/>
            <person name="Magnuson J."/>
            <person name="Mondo S."/>
            <person name="Nolan M."/>
            <person name="Ohm R."/>
            <person name="Pangilinan J."/>
            <person name="Park H.-J.H."/>
            <person name="Ramirez L."/>
            <person name="Alfaro M."/>
            <person name="Sun H."/>
            <person name="Tritt A."/>
            <person name="Yoshinaga Y."/>
            <person name="Zwiers L.-H.L."/>
            <person name="Turgeon B.G."/>
            <person name="Goodwin S.B."/>
            <person name="Spatafora J.W."/>
            <person name="Crous P.W."/>
            <person name="Grigoriev I.V."/>
        </authorList>
    </citation>
    <scope>NUCLEOTIDE SEQUENCE [LARGE SCALE GENOMIC DNA]</scope>
    <source>
        <strain evidence="2 3">CBS 611.86</strain>
    </source>
</reference>
<feature type="transmembrane region" description="Helical" evidence="1">
    <location>
        <begin position="69"/>
        <end position="90"/>
    </location>
</feature>
<dbReference type="OrthoDB" id="4849929at2759"/>
<sequence length="100" mass="11026">MGSHPSKLNLNENLGIRAFLVFQRLQRVCQTLNVVSALLAGLSLAVLTFDEFHPTQLGLIRAAEGLLCSSALSSVISVMLSTMLLFRFSSFKSATRKERR</sequence>
<evidence type="ECO:0000313" key="2">
    <source>
        <dbReference type="EMBL" id="KAF2866949.1"/>
    </source>
</evidence>
<keyword evidence="1" id="KW-1133">Transmembrane helix</keyword>